<gene>
    <name evidence="6" type="ORF">GCM10007875_24060</name>
</gene>
<feature type="transmembrane region" description="Helical" evidence="4">
    <location>
        <begin position="252"/>
        <end position="271"/>
    </location>
</feature>
<keyword evidence="1 4" id="KW-0812">Transmembrane</keyword>
<dbReference type="PROSITE" id="PS50850">
    <property type="entry name" value="MFS"/>
    <property type="match status" value="1"/>
</dbReference>
<dbReference type="PANTHER" id="PTHR11360">
    <property type="entry name" value="MONOCARBOXYLATE TRANSPORTER"/>
    <property type="match status" value="1"/>
</dbReference>
<dbReference type="CDD" id="cd17355">
    <property type="entry name" value="MFS_YcxA_like"/>
    <property type="match status" value="1"/>
</dbReference>
<feature type="transmembrane region" description="Helical" evidence="4">
    <location>
        <begin position="278"/>
        <end position="297"/>
    </location>
</feature>
<dbReference type="InterPro" id="IPR020846">
    <property type="entry name" value="MFS_dom"/>
</dbReference>
<evidence type="ECO:0000256" key="4">
    <source>
        <dbReference type="SAM" id="Phobius"/>
    </source>
</evidence>
<evidence type="ECO:0000256" key="1">
    <source>
        <dbReference type="ARBA" id="ARBA00022692"/>
    </source>
</evidence>
<evidence type="ECO:0000313" key="7">
    <source>
        <dbReference type="Proteomes" id="UP001156664"/>
    </source>
</evidence>
<sequence>MTILWCGALVMTLSLGIRHAFGLFLQPMSLDNHWGREVFALAIALQNLIWGLSQPFIGRLADKLGSGPVILVGGLLYALGLALMSTAHSQGILIASAGVLIGLGLSCTTYPVVFGAISRVMPAQRQSMAMGICMALGSMGQFTFLPTGLFMINHTGWSSALLILATFAVVMIPLSRPLFIKRNNAAAIHPVKELVNTERNMMQTLKAALKHKEFGLLALGYFVCGFQVVFISTHLPSYLQDKGVSANAGSTALALIGLFNIFGSYTAGWLGGKLRKPMLLTVIYSLRALAILVFISVPPSATAVYVFGAVMGFIWLSTVSLTTGTVASMFGVKDLAMLGGLVFTFHQIGAFLGGWLGGLLFDLTGSYTVVWWICIGLSIVAASVSWPVQEKPAYPELAGAKA</sequence>
<evidence type="ECO:0000313" key="6">
    <source>
        <dbReference type="EMBL" id="GLR27315.1"/>
    </source>
</evidence>
<protein>
    <submittedName>
        <fullName evidence="6">MFS transporter</fullName>
    </submittedName>
</protein>
<dbReference type="EMBL" id="BSOJ01000030">
    <property type="protein sequence ID" value="GLR27315.1"/>
    <property type="molecule type" value="Genomic_DNA"/>
</dbReference>
<comment type="caution">
    <text evidence="6">The sequence shown here is derived from an EMBL/GenBank/DDBJ whole genome shotgun (WGS) entry which is preliminary data.</text>
</comment>
<organism evidence="6 7">
    <name type="scientific">Limnobacter litoralis</name>
    <dbReference type="NCBI Taxonomy" id="481366"/>
    <lineage>
        <taxon>Bacteria</taxon>
        <taxon>Pseudomonadati</taxon>
        <taxon>Pseudomonadota</taxon>
        <taxon>Betaproteobacteria</taxon>
        <taxon>Burkholderiales</taxon>
        <taxon>Burkholderiaceae</taxon>
        <taxon>Limnobacter</taxon>
    </lineage>
</organism>
<accession>A0ABQ5YV46</accession>
<feature type="transmembrane region" description="Helical" evidence="4">
    <location>
        <begin position="214"/>
        <end position="232"/>
    </location>
</feature>
<reference evidence="7" key="1">
    <citation type="journal article" date="2019" name="Int. J. Syst. Evol. Microbiol.">
        <title>The Global Catalogue of Microorganisms (GCM) 10K type strain sequencing project: providing services to taxonomists for standard genome sequencing and annotation.</title>
        <authorList>
            <consortium name="The Broad Institute Genomics Platform"/>
            <consortium name="The Broad Institute Genome Sequencing Center for Infectious Disease"/>
            <person name="Wu L."/>
            <person name="Ma J."/>
        </authorList>
    </citation>
    <scope>NUCLEOTIDE SEQUENCE [LARGE SCALE GENOMIC DNA]</scope>
    <source>
        <strain evidence="7">NBRC 105857</strain>
    </source>
</reference>
<feature type="transmembrane region" description="Helical" evidence="4">
    <location>
        <begin position="93"/>
        <end position="117"/>
    </location>
</feature>
<feature type="transmembrane region" description="Helical" evidence="4">
    <location>
        <begin position="369"/>
        <end position="388"/>
    </location>
</feature>
<feature type="transmembrane region" description="Helical" evidence="4">
    <location>
        <begin position="38"/>
        <end position="57"/>
    </location>
</feature>
<dbReference type="SUPFAM" id="SSF103473">
    <property type="entry name" value="MFS general substrate transporter"/>
    <property type="match status" value="1"/>
</dbReference>
<proteinExistence type="predicted"/>
<dbReference type="InterPro" id="IPR036259">
    <property type="entry name" value="MFS_trans_sf"/>
</dbReference>
<evidence type="ECO:0000259" key="5">
    <source>
        <dbReference type="PROSITE" id="PS50850"/>
    </source>
</evidence>
<feature type="transmembrane region" description="Helical" evidence="4">
    <location>
        <begin position="303"/>
        <end position="323"/>
    </location>
</feature>
<keyword evidence="2 4" id="KW-1133">Transmembrane helix</keyword>
<keyword evidence="3 4" id="KW-0472">Membrane</keyword>
<dbReference type="Pfam" id="PF07690">
    <property type="entry name" value="MFS_1"/>
    <property type="match status" value="1"/>
</dbReference>
<dbReference type="Gene3D" id="1.20.1250.20">
    <property type="entry name" value="MFS general substrate transporter like domains"/>
    <property type="match status" value="1"/>
</dbReference>
<name>A0ABQ5YV46_9BURK</name>
<dbReference type="InterPro" id="IPR050327">
    <property type="entry name" value="Proton-linked_MCT"/>
</dbReference>
<evidence type="ECO:0000256" key="2">
    <source>
        <dbReference type="ARBA" id="ARBA00022989"/>
    </source>
</evidence>
<dbReference type="Proteomes" id="UP001156664">
    <property type="component" value="Unassembled WGS sequence"/>
</dbReference>
<feature type="domain" description="Major facilitator superfamily (MFS) profile" evidence="5">
    <location>
        <begin position="1"/>
        <end position="393"/>
    </location>
</feature>
<dbReference type="PANTHER" id="PTHR11360:SF284">
    <property type="entry name" value="EG:103B4.3 PROTEIN-RELATED"/>
    <property type="match status" value="1"/>
</dbReference>
<dbReference type="InterPro" id="IPR011701">
    <property type="entry name" value="MFS"/>
</dbReference>
<feature type="transmembrane region" description="Helical" evidence="4">
    <location>
        <begin position="129"/>
        <end position="151"/>
    </location>
</feature>
<keyword evidence="7" id="KW-1185">Reference proteome</keyword>
<feature type="transmembrane region" description="Helical" evidence="4">
    <location>
        <begin position="69"/>
        <end position="87"/>
    </location>
</feature>
<feature type="transmembrane region" description="Helical" evidence="4">
    <location>
        <begin position="335"/>
        <end position="357"/>
    </location>
</feature>
<evidence type="ECO:0000256" key="3">
    <source>
        <dbReference type="ARBA" id="ARBA00023136"/>
    </source>
</evidence>
<feature type="transmembrane region" description="Helical" evidence="4">
    <location>
        <begin position="157"/>
        <end position="174"/>
    </location>
</feature>